<keyword evidence="1" id="KW-0732">Signal</keyword>
<dbReference type="Proteomes" id="UP000199397">
    <property type="component" value="Unassembled WGS sequence"/>
</dbReference>
<name>A0A1H4F1S6_9GAMM</name>
<evidence type="ECO:0000313" key="3">
    <source>
        <dbReference type="Proteomes" id="UP000199397"/>
    </source>
</evidence>
<dbReference type="OrthoDB" id="9805017at2"/>
<accession>A0A1H4F1S6</accession>
<proteinExistence type="predicted"/>
<gene>
    <name evidence="2" type="ORF">SAMN05660964_02797</name>
</gene>
<sequence length="424" mass="45323">MKHSVHLAIAIVCLAMPVHAAQIITPVETSVSVNRGGVVAFKPVYALSSPETGAETGLGMRVHFDARALLFKEVKNAFAYGFQPVGEVVVDSLDLDADPNTDHYLTLAWVDVAAQWPGNDKPPLTLGEVWFEAQSAFTGTTHIRTTASDTADGTAFQSTPMTLAVSAADTVMLNMRGFLQGAYVTSSGQMRDNLRTSKLIPLTQPYAEWGHNGTEMTTTALLDTAGNDAPVDWVLVELRDQNQPQTRIASQAALLQRDGDVVDAATGSNTLVFNVVPGDYYLALRHRNHLGMLSAAPVTLSANANLLDFSQMTTPVYGKDVRIQQGLALLLPTGDANLDNKLIADGPNNDKNTVLGEVLASPENTGTHTNFQLPGYRVTDLNLDGKTLYVGPDNDVNALLGNILLSPANSTASTNYILPGSLPR</sequence>
<reference evidence="2 3" key="1">
    <citation type="submission" date="2016-10" db="EMBL/GenBank/DDBJ databases">
        <authorList>
            <person name="de Groot N.N."/>
        </authorList>
    </citation>
    <scope>NUCLEOTIDE SEQUENCE [LARGE SCALE GENOMIC DNA]</scope>
    <source>
        <strain evidence="2 3">DSM 21228</strain>
    </source>
</reference>
<dbReference type="STRING" id="525918.SAMN05660964_02797"/>
<evidence type="ECO:0000313" key="2">
    <source>
        <dbReference type="EMBL" id="SEA91203.1"/>
    </source>
</evidence>
<feature type="signal peptide" evidence="1">
    <location>
        <begin position="1"/>
        <end position="20"/>
    </location>
</feature>
<protein>
    <submittedName>
        <fullName evidence="2">Uncharacterized protein</fullName>
    </submittedName>
</protein>
<dbReference type="AlphaFoldDB" id="A0A1H4F1S6"/>
<dbReference type="RefSeq" id="WP_093069606.1">
    <property type="nucleotide sequence ID" value="NZ_FNQP01000018.1"/>
</dbReference>
<keyword evidence="3" id="KW-1185">Reference proteome</keyword>
<organism evidence="2 3">
    <name type="scientific">Thiothrix caldifontis</name>
    <dbReference type="NCBI Taxonomy" id="525918"/>
    <lineage>
        <taxon>Bacteria</taxon>
        <taxon>Pseudomonadati</taxon>
        <taxon>Pseudomonadota</taxon>
        <taxon>Gammaproteobacteria</taxon>
        <taxon>Thiotrichales</taxon>
        <taxon>Thiotrichaceae</taxon>
        <taxon>Thiothrix</taxon>
    </lineage>
</organism>
<dbReference type="EMBL" id="FNQP01000018">
    <property type="protein sequence ID" value="SEA91203.1"/>
    <property type="molecule type" value="Genomic_DNA"/>
</dbReference>
<feature type="chain" id="PRO_5011742581" evidence="1">
    <location>
        <begin position="21"/>
        <end position="424"/>
    </location>
</feature>
<evidence type="ECO:0000256" key="1">
    <source>
        <dbReference type="SAM" id="SignalP"/>
    </source>
</evidence>